<dbReference type="Pfam" id="PF07731">
    <property type="entry name" value="Cu-oxidase_2"/>
    <property type="match status" value="1"/>
</dbReference>
<name>A0A250KYT0_9GAMM</name>
<protein>
    <recommendedName>
        <fullName evidence="5">Multicopper oxidase CueO</fullName>
        <ecNumber evidence="4">1.16.3.4</ecNumber>
    </recommendedName>
    <alternativeName>
        <fullName evidence="6">Copper efflux oxidase</fullName>
    </alternativeName>
    <alternativeName>
        <fullName evidence="7">Cuprous oxidase</fullName>
    </alternativeName>
</protein>
<dbReference type="GO" id="GO:0005507">
    <property type="term" value="F:copper ion binding"/>
    <property type="evidence" value="ECO:0007669"/>
    <property type="project" value="InterPro"/>
</dbReference>
<evidence type="ECO:0000256" key="9">
    <source>
        <dbReference type="SAM" id="Phobius"/>
    </source>
</evidence>
<evidence type="ECO:0000256" key="3">
    <source>
        <dbReference type="ARBA" id="ARBA00023002"/>
    </source>
</evidence>
<keyword evidence="9" id="KW-0472">Membrane</keyword>
<dbReference type="KEGG" id="mmai:sS8_4862"/>
<dbReference type="InterPro" id="IPR002355">
    <property type="entry name" value="Cu_oxidase_Cu_BS"/>
</dbReference>
<dbReference type="Pfam" id="PF07732">
    <property type="entry name" value="Cu-oxidase_3"/>
    <property type="match status" value="1"/>
</dbReference>
<evidence type="ECO:0000256" key="2">
    <source>
        <dbReference type="ARBA" id="ARBA00022723"/>
    </source>
</evidence>
<dbReference type="EMBL" id="AP017928">
    <property type="protein sequence ID" value="BBA36785.1"/>
    <property type="molecule type" value="Genomic_DNA"/>
</dbReference>
<keyword evidence="9" id="KW-0812">Transmembrane</keyword>
<accession>A0A250KYT0</accession>
<evidence type="ECO:0000256" key="6">
    <source>
        <dbReference type="ARBA" id="ARBA00042896"/>
    </source>
</evidence>
<evidence type="ECO:0000259" key="10">
    <source>
        <dbReference type="Pfam" id="PF07731"/>
    </source>
</evidence>
<evidence type="ECO:0000256" key="7">
    <source>
        <dbReference type="ARBA" id="ARBA00043090"/>
    </source>
</evidence>
<keyword evidence="13" id="KW-1185">Reference proteome</keyword>
<dbReference type="InterPro" id="IPR033138">
    <property type="entry name" value="Cu_oxidase_CS"/>
</dbReference>
<dbReference type="EC" id="1.16.3.4" evidence="4"/>
<proteinExistence type="predicted"/>
<evidence type="ECO:0000256" key="5">
    <source>
        <dbReference type="ARBA" id="ARBA00041027"/>
    </source>
</evidence>
<comment type="subunit">
    <text evidence="1">Monomer.</text>
</comment>
<evidence type="ECO:0000256" key="8">
    <source>
        <dbReference type="ARBA" id="ARBA00048092"/>
    </source>
</evidence>
<dbReference type="InterPro" id="IPR008972">
    <property type="entry name" value="Cupredoxin"/>
</dbReference>
<evidence type="ECO:0000256" key="4">
    <source>
        <dbReference type="ARBA" id="ARBA00038978"/>
    </source>
</evidence>
<keyword evidence="3" id="KW-0560">Oxidoreductase</keyword>
<dbReference type="CDD" id="cd13879">
    <property type="entry name" value="CuRO_2_McoP_like"/>
    <property type="match status" value="1"/>
</dbReference>
<dbReference type="InterPro" id="IPR011706">
    <property type="entry name" value="Cu-oxidase_C"/>
</dbReference>
<sequence length="572" mass="63668">MQGPVDRSRRRFLFQTGAGVLAAASLPAWLRAMEMHGMPKLAPNRASPDFKPDVEIELAARQGAISIPPGQLTRVQHYTGKLLSGPKDTLTELPSSYLGPLIRLHKGQKVRIHLRNDLMEPSITHWHGLHVPALMDGHPMYIIDPGETFVYEFEVINRASLYFYHPHPHEITARQVYYGLAGGLIVNDEEEARLELPSGEYEIPVVLQDRRFNAQNQLIYGPHMHDRMMGFYGDRILVNGLPNAEFEVASRAYRLRFLNGSNARIYKLGWSDGTPVTVIGVDGGLLESPETFPYVMLAPGERLDVWADFSGRPKGSELTMRSLPFSGVLPMMAEHMMGRGGRRGMGGGMMGGMGMMGAMGLPVGSDYPLFKIRVTRETGESPRLPSRLAKFDRYTLDDVANPGKPVPIAISESPMAMLLNGRSYAFNDIQPFERIPIDTVQLMEIFHTHGGHGMRGRMMGMMGGRGSGDQSEGQGMGMMGGMGMMFSMAHPIHLHGDQFQVISRTVSGQRADGYATVKEGLVSSGWKDTVLVMPGETVRMIKPFHHFRGVFMYHCHNLEHEDMGMMRDFLIE</sequence>
<dbReference type="PANTHER" id="PTHR48267">
    <property type="entry name" value="CUPREDOXIN SUPERFAMILY PROTEIN"/>
    <property type="match status" value="1"/>
</dbReference>
<feature type="transmembrane region" description="Helical" evidence="9">
    <location>
        <begin position="12"/>
        <end position="30"/>
    </location>
</feature>
<dbReference type="GO" id="GO:0016491">
    <property type="term" value="F:oxidoreductase activity"/>
    <property type="evidence" value="ECO:0007669"/>
    <property type="project" value="UniProtKB-KW"/>
</dbReference>
<dbReference type="PROSITE" id="PS00079">
    <property type="entry name" value="MULTICOPPER_OXIDASE1"/>
    <property type="match status" value="1"/>
</dbReference>
<dbReference type="CDD" id="cd13852">
    <property type="entry name" value="CuRO_1_McoP_like"/>
    <property type="match status" value="1"/>
</dbReference>
<dbReference type="Proteomes" id="UP000266313">
    <property type="component" value="Chromosome"/>
</dbReference>
<dbReference type="OrthoDB" id="9757546at2"/>
<evidence type="ECO:0000256" key="1">
    <source>
        <dbReference type="ARBA" id="ARBA00011245"/>
    </source>
</evidence>
<evidence type="ECO:0000259" key="11">
    <source>
        <dbReference type="Pfam" id="PF07732"/>
    </source>
</evidence>
<dbReference type="InterPro" id="IPR045087">
    <property type="entry name" value="Cu-oxidase_fam"/>
</dbReference>
<feature type="domain" description="Plastocyanin-like" evidence="10">
    <location>
        <begin position="485"/>
        <end position="571"/>
    </location>
</feature>
<reference evidence="12 13" key="1">
    <citation type="submission" date="2016-12" db="EMBL/GenBank/DDBJ databases">
        <title>Genome sequencing of Methylocaldum marinum.</title>
        <authorList>
            <person name="Takeuchi M."/>
            <person name="Kamagata Y."/>
            <person name="Hiraoka S."/>
            <person name="Oshima K."/>
            <person name="Hattori M."/>
            <person name="Iwasaki W."/>
        </authorList>
    </citation>
    <scope>NUCLEOTIDE SEQUENCE [LARGE SCALE GENOMIC DNA]</scope>
    <source>
        <strain evidence="12 13">S8</strain>
    </source>
</reference>
<gene>
    <name evidence="12" type="ORF">sS8_4862</name>
</gene>
<comment type="catalytic activity">
    <reaction evidence="8">
        <text>4 Cu(+) + O2 + 4 H(+) = 4 Cu(2+) + 2 H2O</text>
        <dbReference type="Rhea" id="RHEA:30083"/>
        <dbReference type="ChEBI" id="CHEBI:15377"/>
        <dbReference type="ChEBI" id="CHEBI:15378"/>
        <dbReference type="ChEBI" id="CHEBI:15379"/>
        <dbReference type="ChEBI" id="CHEBI:29036"/>
        <dbReference type="ChEBI" id="CHEBI:49552"/>
        <dbReference type="EC" id="1.16.3.4"/>
    </reaction>
    <physiologicalReaction direction="left-to-right" evidence="8">
        <dbReference type="Rhea" id="RHEA:30084"/>
    </physiologicalReaction>
</comment>
<evidence type="ECO:0000313" key="13">
    <source>
        <dbReference type="Proteomes" id="UP000266313"/>
    </source>
</evidence>
<dbReference type="InterPro" id="IPR006311">
    <property type="entry name" value="TAT_signal"/>
</dbReference>
<keyword evidence="2" id="KW-0479">Metal-binding</keyword>
<dbReference type="SUPFAM" id="SSF49503">
    <property type="entry name" value="Cupredoxins"/>
    <property type="match status" value="3"/>
</dbReference>
<feature type="domain" description="Plastocyanin-like" evidence="11">
    <location>
        <begin position="80"/>
        <end position="190"/>
    </location>
</feature>
<dbReference type="PROSITE" id="PS51318">
    <property type="entry name" value="TAT"/>
    <property type="match status" value="1"/>
</dbReference>
<dbReference type="AlphaFoldDB" id="A0A250KYT0"/>
<dbReference type="PANTHER" id="PTHR48267:SF1">
    <property type="entry name" value="BILIRUBIN OXIDASE"/>
    <property type="match status" value="1"/>
</dbReference>
<keyword evidence="9" id="KW-1133">Transmembrane helix</keyword>
<dbReference type="InterPro" id="IPR011707">
    <property type="entry name" value="Cu-oxidase-like_N"/>
</dbReference>
<dbReference type="RefSeq" id="WP_119631903.1">
    <property type="nucleotide sequence ID" value="NZ_AP017928.1"/>
</dbReference>
<evidence type="ECO:0000313" key="12">
    <source>
        <dbReference type="EMBL" id="BBA36785.1"/>
    </source>
</evidence>
<dbReference type="Gene3D" id="2.60.40.420">
    <property type="entry name" value="Cupredoxins - blue copper proteins"/>
    <property type="match status" value="3"/>
</dbReference>
<dbReference type="PROSITE" id="PS00080">
    <property type="entry name" value="MULTICOPPER_OXIDASE2"/>
    <property type="match status" value="1"/>
</dbReference>
<organism evidence="12 13">
    <name type="scientific">Methylocaldum marinum</name>
    <dbReference type="NCBI Taxonomy" id="1432792"/>
    <lineage>
        <taxon>Bacteria</taxon>
        <taxon>Pseudomonadati</taxon>
        <taxon>Pseudomonadota</taxon>
        <taxon>Gammaproteobacteria</taxon>
        <taxon>Methylococcales</taxon>
        <taxon>Methylococcaceae</taxon>
        <taxon>Methylocaldum</taxon>
    </lineage>
</organism>